<organism evidence="1 2">
    <name type="scientific">Chromobacterium violaceum</name>
    <dbReference type="NCBI Taxonomy" id="536"/>
    <lineage>
        <taxon>Bacteria</taxon>
        <taxon>Pseudomonadati</taxon>
        <taxon>Pseudomonadota</taxon>
        <taxon>Betaproteobacteria</taxon>
        <taxon>Neisseriales</taxon>
        <taxon>Chromobacteriaceae</taxon>
        <taxon>Chromobacterium</taxon>
    </lineage>
</organism>
<dbReference type="Proteomes" id="UP000275777">
    <property type="component" value="Chromosome"/>
</dbReference>
<evidence type="ECO:0000313" key="1">
    <source>
        <dbReference type="EMBL" id="VEB41412.1"/>
    </source>
</evidence>
<protein>
    <submittedName>
        <fullName evidence="1">Uncharacterized protein</fullName>
    </submittedName>
</protein>
<evidence type="ECO:0000313" key="2">
    <source>
        <dbReference type="Proteomes" id="UP000275777"/>
    </source>
</evidence>
<reference evidence="1 2" key="1">
    <citation type="submission" date="2018-12" db="EMBL/GenBank/DDBJ databases">
        <authorList>
            <consortium name="Pathogen Informatics"/>
        </authorList>
    </citation>
    <scope>NUCLEOTIDE SEQUENCE [LARGE SCALE GENOMIC DNA]</scope>
    <source>
        <strain evidence="1 2">NCTC9695</strain>
    </source>
</reference>
<sequence length="64" mass="7795">MAILSRAKHRRHHKVEKDELSVREQMSWILRYLDGKEYVSFEELFDVDKASPIWWSISSPCWSW</sequence>
<accession>A0A447T933</accession>
<proteinExistence type="predicted"/>
<dbReference type="EMBL" id="LR134182">
    <property type="protein sequence ID" value="VEB41412.1"/>
    <property type="molecule type" value="Genomic_DNA"/>
</dbReference>
<dbReference type="AlphaFoldDB" id="A0A447T933"/>
<gene>
    <name evidence="1" type="ORF">NCTC9695_01840</name>
</gene>
<name>A0A447T933_CHRVL</name>